<accession>A0A8X7ZQJ2</accession>
<organism evidence="2 3">
    <name type="scientific">Populus tomentosa</name>
    <name type="common">Chinese white poplar</name>
    <dbReference type="NCBI Taxonomy" id="118781"/>
    <lineage>
        <taxon>Eukaryota</taxon>
        <taxon>Viridiplantae</taxon>
        <taxon>Streptophyta</taxon>
        <taxon>Embryophyta</taxon>
        <taxon>Tracheophyta</taxon>
        <taxon>Spermatophyta</taxon>
        <taxon>Magnoliopsida</taxon>
        <taxon>eudicotyledons</taxon>
        <taxon>Gunneridae</taxon>
        <taxon>Pentapetalae</taxon>
        <taxon>rosids</taxon>
        <taxon>fabids</taxon>
        <taxon>Malpighiales</taxon>
        <taxon>Salicaceae</taxon>
        <taxon>Saliceae</taxon>
        <taxon>Populus</taxon>
    </lineage>
</organism>
<dbReference type="AlphaFoldDB" id="A0A8X7ZQJ2"/>
<protein>
    <recommendedName>
        <fullName evidence="1">EF-hand domain-containing protein</fullName>
    </recommendedName>
</protein>
<evidence type="ECO:0000313" key="2">
    <source>
        <dbReference type="EMBL" id="KAG6773370.1"/>
    </source>
</evidence>
<dbReference type="PANTHER" id="PTHR34574">
    <property type="entry name" value="CALCIUM-BINDING EF-HAND FAMILY PROTEIN-RELATED"/>
    <property type="match status" value="1"/>
</dbReference>
<dbReference type="Proteomes" id="UP000886885">
    <property type="component" value="Chromosome 5D"/>
</dbReference>
<comment type="caution">
    <text evidence="2">The sequence shown here is derived from an EMBL/GenBank/DDBJ whole genome shotgun (WGS) entry which is preliminary data.</text>
</comment>
<gene>
    <name evidence="2" type="ORF">POTOM_020644</name>
</gene>
<feature type="domain" description="EF-hand" evidence="1">
    <location>
        <begin position="122"/>
        <end position="157"/>
    </location>
</feature>
<dbReference type="EMBL" id="JAAWWB010000010">
    <property type="protein sequence ID" value="KAG6773370.1"/>
    <property type="molecule type" value="Genomic_DNA"/>
</dbReference>
<evidence type="ECO:0000259" key="1">
    <source>
        <dbReference type="PROSITE" id="PS50222"/>
    </source>
</evidence>
<sequence length="431" mass="48050">MSDGGITVLDGNTLRSLHVSLPEDTLTLTGAQVLDFAESKASQSLLGISLPPHLKSSALRRMNIDGVDDDTSFQRTELSREQASRKLSDYLSAIADELKDNPLVVSILDGNALRMFLEDEDDFAMIAENLFTDLDTEDKGKIGKSEIRNAVVHMGVEMGVPPLEEFPLLNDILKKHGVEEEGELGQSQFAELLQPIIQELADALAKKHVAVIHKIKIVNGSEIRKVGRYKYLISKLFSNVGISKHTCLPQFTGSDNHQLNQVVMSAVRKLITKACRYGNRNLRAYGHKQYVEITGWLVDFTIVEIAIISHKPLQVLADEKKLNDAIAKALQGKHKNDQKSTEIIRDFLEKNGKELGLPPSEANEAVILLYDAVFTDIDSGRDASIEEDDFRKLLREILEKFAEQLEANPVYRDLDGCERVSVGSHFKSFDQ</sequence>
<dbReference type="OrthoDB" id="2016045at2759"/>
<dbReference type="PROSITE" id="PS50222">
    <property type="entry name" value="EF_HAND_2"/>
    <property type="match status" value="1"/>
</dbReference>
<dbReference type="GO" id="GO:0005509">
    <property type="term" value="F:calcium ion binding"/>
    <property type="evidence" value="ECO:0007669"/>
    <property type="project" value="InterPro"/>
</dbReference>
<proteinExistence type="predicted"/>
<name>A0A8X7ZQJ2_POPTO</name>
<evidence type="ECO:0000313" key="3">
    <source>
        <dbReference type="Proteomes" id="UP000886885"/>
    </source>
</evidence>
<dbReference type="PANTHER" id="PTHR34574:SF3">
    <property type="entry name" value="CALCIUM-BINDING EF HAND FAMILY PROTEIN"/>
    <property type="match status" value="1"/>
</dbReference>
<keyword evidence="3" id="KW-1185">Reference proteome</keyword>
<dbReference type="InterPro" id="IPR002048">
    <property type="entry name" value="EF_hand_dom"/>
</dbReference>
<reference evidence="2" key="1">
    <citation type="journal article" date="2020" name="bioRxiv">
        <title>Hybrid origin of Populus tomentosa Carr. identified through genome sequencing and phylogenomic analysis.</title>
        <authorList>
            <person name="An X."/>
            <person name="Gao K."/>
            <person name="Chen Z."/>
            <person name="Li J."/>
            <person name="Yang X."/>
            <person name="Yang X."/>
            <person name="Zhou J."/>
            <person name="Guo T."/>
            <person name="Zhao T."/>
            <person name="Huang S."/>
            <person name="Miao D."/>
            <person name="Khan W.U."/>
            <person name="Rao P."/>
            <person name="Ye M."/>
            <person name="Lei B."/>
            <person name="Liao W."/>
            <person name="Wang J."/>
            <person name="Ji L."/>
            <person name="Li Y."/>
            <person name="Guo B."/>
            <person name="Mustafa N.S."/>
            <person name="Li S."/>
            <person name="Yun Q."/>
            <person name="Keller S.R."/>
            <person name="Mao J."/>
            <person name="Zhang R."/>
            <person name="Strauss S.H."/>
        </authorList>
    </citation>
    <scope>NUCLEOTIDE SEQUENCE</scope>
    <source>
        <strain evidence="2">GM15</strain>
        <tissue evidence="2">Leaf</tissue>
    </source>
</reference>